<keyword evidence="3 5" id="KW-0067">ATP-binding</keyword>
<dbReference type="SMART" id="SM00382">
    <property type="entry name" value="AAA"/>
    <property type="match status" value="1"/>
</dbReference>
<dbReference type="Gene3D" id="3.40.50.300">
    <property type="entry name" value="P-loop containing nucleotide triphosphate hydrolases"/>
    <property type="match status" value="1"/>
</dbReference>
<dbReference type="SUPFAM" id="SSF52540">
    <property type="entry name" value="P-loop containing nucleoside triphosphate hydrolases"/>
    <property type="match status" value="1"/>
</dbReference>
<evidence type="ECO:0000313" key="6">
    <source>
        <dbReference type="Proteomes" id="UP001597383"/>
    </source>
</evidence>
<gene>
    <name evidence="5" type="ORF">ACFSJF_11350</name>
</gene>
<dbReference type="Proteomes" id="UP001597383">
    <property type="component" value="Unassembled WGS sequence"/>
</dbReference>
<keyword evidence="6" id="KW-1185">Reference proteome</keyword>
<dbReference type="PROSITE" id="PS50893">
    <property type="entry name" value="ABC_TRANSPORTER_2"/>
    <property type="match status" value="1"/>
</dbReference>
<reference evidence="6" key="1">
    <citation type="journal article" date="2019" name="Int. J. Syst. Evol. Microbiol.">
        <title>The Global Catalogue of Microorganisms (GCM) 10K type strain sequencing project: providing services to taxonomists for standard genome sequencing and annotation.</title>
        <authorList>
            <consortium name="The Broad Institute Genomics Platform"/>
            <consortium name="The Broad Institute Genome Sequencing Center for Infectious Disease"/>
            <person name="Wu L."/>
            <person name="Ma J."/>
        </authorList>
    </citation>
    <scope>NUCLEOTIDE SEQUENCE [LARGE SCALE GENOMIC DNA]</scope>
    <source>
        <strain evidence="6">R28</strain>
    </source>
</reference>
<comment type="caution">
    <text evidence="5">The sequence shown here is derived from an EMBL/GenBank/DDBJ whole genome shotgun (WGS) entry which is preliminary data.</text>
</comment>
<keyword evidence="1" id="KW-0813">Transport</keyword>
<feature type="domain" description="ABC transporter" evidence="4">
    <location>
        <begin position="1"/>
        <end position="227"/>
    </location>
</feature>
<name>A0ABW4W1C1_9BACI</name>
<dbReference type="InterPro" id="IPR003593">
    <property type="entry name" value="AAA+_ATPase"/>
</dbReference>
<protein>
    <submittedName>
        <fullName evidence="5">ABC transporter ATP-binding protein</fullName>
    </submittedName>
</protein>
<evidence type="ECO:0000259" key="4">
    <source>
        <dbReference type="PROSITE" id="PS50893"/>
    </source>
</evidence>
<accession>A0ABW4W1C1</accession>
<evidence type="ECO:0000256" key="1">
    <source>
        <dbReference type="ARBA" id="ARBA00022448"/>
    </source>
</evidence>
<evidence type="ECO:0000313" key="5">
    <source>
        <dbReference type="EMBL" id="MFD2044866.1"/>
    </source>
</evidence>
<proteinExistence type="predicted"/>
<dbReference type="CDD" id="cd03230">
    <property type="entry name" value="ABC_DR_subfamily_A"/>
    <property type="match status" value="1"/>
</dbReference>
<dbReference type="InterPro" id="IPR003439">
    <property type="entry name" value="ABC_transporter-like_ATP-bd"/>
</dbReference>
<organism evidence="5 6">
    <name type="scientific">Ornithinibacillus salinisoli</name>
    <dbReference type="NCBI Taxonomy" id="1848459"/>
    <lineage>
        <taxon>Bacteria</taxon>
        <taxon>Bacillati</taxon>
        <taxon>Bacillota</taxon>
        <taxon>Bacilli</taxon>
        <taxon>Bacillales</taxon>
        <taxon>Bacillaceae</taxon>
        <taxon>Ornithinibacillus</taxon>
    </lineage>
</organism>
<dbReference type="PANTHER" id="PTHR42939">
    <property type="entry name" value="ABC TRANSPORTER ATP-BINDING PROTEIN ALBC-RELATED"/>
    <property type="match status" value="1"/>
</dbReference>
<dbReference type="InterPro" id="IPR051782">
    <property type="entry name" value="ABC_Transporter_VariousFunc"/>
</dbReference>
<dbReference type="GO" id="GO:0005524">
    <property type="term" value="F:ATP binding"/>
    <property type="evidence" value="ECO:0007669"/>
    <property type="project" value="UniProtKB-KW"/>
</dbReference>
<evidence type="ECO:0000256" key="2">
    <source>
        <dbReference type="ARBA" id="ARBA00022741"/>
    </source>
</evidence>
<evidence type="ECO:0000256" key="3">
    <source>
        <dbReference type="ARBA" id="ARBA00022840"/>
    </source>
</evidence>
<dbReference type="Pfam" id="PF00005">
    <property type="entry name" value="ABC_tran"/>
    <property type="match status" value="1"/>
</dbReference>
<dbReference type="EMBL" id="JBHUHQ010000016">
    <property type="protein sequence ID" value="MFD2044866.1"/>
    <property type="molecule type" value="Genomic_DNA"/>
</dbReference>
<dbReference type="RefSeq" id="WP_377557463.1">
    <property type="nucleotide sequence ID" value="NZ_JBHUHQ010000016.1"/>
</dbReference>
<dbReference type="PANTHER" id="PTHR42939:SF3">
    <property type="entry name" value="ABC TRANSPORTER ATP-BINDING COMPONENT"/>
    <property type="match status" value="1"/>
</dbReference>
<sequence>MNTVEFHHVTKRRKGFSIEDLNITIPKGYITGFIGPNGSGKTTTIQMMMDILQIDEGDIKLFGTSHKDHTVKQRIGFVYDDLFMYEDFTIKNMKSFIAPLYKTWNEVLFQKYVEEFELPLRKKIKKLSKGMKMKTSLLFALSHEPEFIVMDEPTSGLDPIFRRELLDKLQEMMVRENQTIFLSSHITTDLDRIADHIIFIYQGKIMLQKAMDEIREQFYVIKGRSDIIDTDTRELFIGIQDSELGFTALFEGDPLLFEPFGNDIVIEKATLEDIMYFMTRKEKLNREASISEGTTVN</sequence>
<keyword evidence="2" id="KW-0547">Nucleotide-binding</keyword>
<dbReference type="InterPro" id="IPR027417">
    <property type="entry name" value="P-loop_NTPase"/>
</dbReference>